<protein>
    <recommendedName>
        <fullName evidence="5">Nucleolar complex-associated protein 3</fullName>
    </recommendedName>
</protein>
<reference evidence="9 10" key="1">
    <citation type="submission" date="2024-03" db="EMBL/GenBank/DDBJ databases">
        <title>Genome-scale model development and genomic sequencing of the oleaginous clade Lipomyces.</title>
        <authorList>
            <consortium name="Lawrence Berkeley National Laboratory"/>
            <person name="Czajka J.J."/>
            <person name="Han Y."/>
            <person name="Kim J."/>
            <person name="Mondo S.J."/>
            <person name="Hofstad B.A."/>
            <person name="Robles A."/>
            <person name="Haridas S."/>
            <person name="Riley R."/>
            <person name="LaButti K."/>
            <person name="Pangilinan J."/>
            <person name="Andreopoulos W."/>
            <person name="Lipzen A."/>
            <person name="Yan J."/>
            <person name="Wang M."/>
            <person name="Ng V."/>
            <person name="Grigoriev I.V."/>
            <person name="Spatafora J.W."/>
            <person name="Magnuson J.K."/>
            <person name="Baker S.E."/>
            <person name="Pomraning K.R."/>
        </authorList>
    </citation>
    <scope>NUCLEOTIDE SEQUENCE [LARGE SCALE GENOMIC DNA]</scope>
    <source>
        <strain evidence="9 10">Phaff 52-87</strain>
    </source>
</reference>
<accession>A0ABR1F8P3</accession>
<keyword evidence="5" id="KW-0690">Ribosome biogenesis</keyword>
<feature type="domain" description="CCAAT-binding factor" evidence="7">
    <location>
        <begin position="463"/>
        <end position="672"/>
    </location>
</feature>
<feature type="compositionally biased region" description="Basic residues" evidence="6">
    <location>
        <begin position="343"/>
        <end position="357"/>
    </location>
</feature>
<evidence type="ECO:0000256" key="6">
    <source>
        <dbReference type="SAM" id="MobiDB-lite"/>
    </source>
</evidence>
<comment type="function">
    <text evidence="5">Required for synthesis of 60S ribosomal subunits and the transport of pre-ribosomes from the nucleoplasm to the cytoplasm.</text>
</comment>
<dbReference type="Pfam" id="PF03914">
    <property type="entry name" value="CBF"/>
    <property type="match status" value="1"/>
</dbReference>
<evidence type="ECO:0000259" key="8">
    <source>
        <dbReference type="Pfam" id="PF07540"/>
    </source>
</evidence>
<feature type="region of interest" description="Disordered" evidence="6">
    <location>
        <begin position="339"/>
        <end position="361"/>
    </location>
</feature>
<dbReference type="InterPro" id="IPR011501">
    <property type="entry name" value="Noc3_N"/>
</dbReference>
<evidence type="ECO:0000313" key="10">
    <source>
        <dbReference type="Proteomes" id="UP001498771"/>
    </source>
</evidence>
<feature type="region of interest" description="Disordered" evidence="6">
    <location>
        <begin position="1"/>
        <end position="90"/>
    </location>
</feature>
<dbReference type="Proteomes" id="UP001498771">
    <property type="component" value="Unassembled WGS sequence"/>
</dbReference>
<dbReference type="EMBL" id="JBBJBU010000003">
    <property type="protein sequence ID" value="KAK7206209.1"/>
    <property type="molecule type" value="Genomic_DNA"/>
</dbReference>
<evidence type="ECO:0000256" key="3">
    <source>
        <dbReference type="ARBA" id="ARBA00023054"/>
    </source>
</evidence>
<feature type="compositionally biased region" description="Basic and acidic residues" evidence="6">
    <location>
        <begin position="55"/>
        <end position="67"/>
    </location>
</feature>
<comment type="similarity">
    <text evidence="2 5">Belongs to the CBF/MAK21 family.</text>
</comment>
<evidence type="ECO:0000256" key="1">
    <source>
        <dbReference type="ARBA" id="ARBA00004604"/>
    </source>
</evidence>
<dbReference type="RefSeq" id="XP_064769242.1">
    <property type="nucleotide sequence ID" value="XM_064914447.1"/>
</dbReference>
<feature type="domain" description="Nucleolar complex-associated protein 3 N-terminal" evidence="8">
    <location>
        <begin position="97"/>
        <end position="187"/>
    </location>
</feature>
<proteinExistence type="inferred from homology"/>
<dbReference type="InterPro" id="IPR005612">
    <property type="entry name" value="CCAAT-binding_factor"/>
</dbReference>
<feature type="compositionally biased region" description="Basic and acidic residues" evidence="6">
    <location>
        <begin position="35"/>
        <end position="44"/>
    </location>
</feature>
<name>A0ABR1F8P3_9ASCO</name>
<evidence type="ECO:0000256" key="2">
    <source>
        <dbReference type="ARBA" id="ARBA00007797"/>
    </source>
</evidence>
<sequence length="682" mass="76885">MDVSDDEDGDDDLGSGSENEEQDYEKQGRSWGVKEQMDVVERLPIKTATGAIKRVVTEREARAKKEDEESEEESGEGEDEEEEEEPELPELDRIRLAQEELSKLGSELIEDPEENVGNLKKLLEIQKNKHPKIKRLALATQLAVYRDIIPGYRIRPLTDAERAEKVSKEVKKLRNFEQSLVLNYKSYVDSLKEIVGGLFNPEAAPAIRKLALTALSCACTLLVSVPHFNFRSDLLQTICQRLGRRRYPLQEGHPYLHSAKPEDAGDDTGFGKCIDAIIQMFDEDESGHASMEAVQIMTGMMKRRKYKVDEVVLNSFLHLRLLTELTTLDMERLDRAAKEPVKMKKKDRLHRTKKEKKQAKEIKQIEEELAKAEHATSKEETERYQSETLKTVFSTYLTILKLRVSGLMGATLEGLAKFAHLINADLFGDLLEVLKELVRDRQLNEDQEESSLTIKTGAIREGLLCIVTAFTLLSGQAGESIGLDLSFFINYLYAILMPLSLSGDIEQSNKSLRLADPLKRDDEFAKSKLEARVNLSTEMEMVIKCFDAIFFNRHYKTVSFGTGTNNNQRMVAFAKRLALTSLHFPEKSGFAAMKILENLCIKYSSQVGPKAAGDKDISSGALGALFSTDDRVMNGVYRADIDSPELSNPQAAYMWETFLLQKHYSPRVAATALKAPLRTIGR</sequence>
<dbReference type="Pfam" id="PF07540">
    <property type="entry name" value="NOC3p"/>
    <property type="match status" value="1"/>
</dbReference>
<keyword evidence="10" id="KW-1185">Reference proteome</keyword>
<dbReference type="PANTHER" id="PTHR14428:SF5">
    <property type="entry name" value="NUCLEOLAR COMPLEX PROTEIN 3 HOMOLOG"/>
    <property type="match status" value="1"/>
</dbReference>
<evidence type="ECO:0000313" key="9">
    <source>
        <dbReference type="EMBL" id="KAK7206209.1"/>
    </source>
</evidence>
<dbReference type="GeneID" id="90039959"/>
<feature type="compositionally biased region" description="Acidic residues" evidence="6">
    <location>
        <begin position="1"/>
        <end position="23"/>
    </location>
</feature>
<comment type="subcellular location">
    <subcellularLocation>
        <location evidence="1 5">Nucleus</location>
        <location evidence="1 5">Nucleolus</location>
    </subcellularLocation>
</comment>
<feature type="compositionally biased region" description="Acidic residues" evidence="6">
    <location>
        <begin position="68"/>
        <end position="89"/>
    </location>
</feature>
<keyword evidence="4" id="KW-0539">Nucleus</keyword>
<keyword evidence="3" id="KW-0175">Coiled coil</keyword>
<gene>
    <name evidence="9" type="ORF">BZA70DRAFT_294502</name>
</gene>
<evidence type="ECO:0000256" key="5">
    <source>
        <dbReference type="PIRNR" id="PIRNR028977"/>
    </source>
</evidence>
<comment type="caution">
    <text evidence="9">The sequence shown here is derived from an EMBL/GenBank/DDBJ whole genome shotgun (WGS) entry which is preliminary data.</text>
</comment>
<dbReference type="PIRSF" id="PIRSF028977">
    <property type="entry name" value="Nucleolar_complex_p3"/>
    <property type="match status" value="1"/>
</dbReference>
<dbReference type="PANTHER" id="PTHR14428">
    <property type="entry name" value="NUCLEOLAR COMPLEX PROTEIN 3"/>
    <property type="match status" value="1"/>
</dbReference>
<evidence type="ECO:0000256" key="4">
    <source>
        <dbReference type="ARBA" id="ARBA00023242"/>
    </source>
</evidence>
<evidence type="ECO:0000259" key="7">
    <source>
        <dbReference type="Pfam" id="PF03914"/>
    </source>
</evidence>
<organism evidence="9 10">
    <name type="scientific">Myxozyma melibiosi</name>
    <dbReference type="NCBI Taxonomy" id="54550"/>
    <lineage>
        <taxon>Eukaryota</taxon>
        <taxon>Fungi</taxon>
        <taxon>Dikarya</taxon>
        <taxon>Ascomycota</taxon>
        <taxon>Saccharomycotina</taxon>
        <taxon>Lipomycetes</taxon>
        <taxon>Lipomycetales</taxon>
        <taxon>Lipomycetaceae</taxon>
        <taxon>Myxozyma</taxon>
    </lineage>
</organism>
<dbReference type="InterPro" id="IPR016903">
    <property type="entry name" value="Nucleolar_cplx-assoc_3"/>
</dbReference>